<keyword evidence="10" id="KW-0418">Kinase</keyword>
<comment type="pathway">
    <text evidence="3">Carbohydrate biosynthesis; gluconeogenesis.</text>
</comment>
<keyword evidence="8" id="KW-0479">Metal-binding</keyword>
<dbReference type="EMBL" id="JBHPBY010000015">
    <property type="protein sequence ID" value="MFC1848981.1"/>
    <property type="molecule type" value="Genomic_DNA"/>
</dbReference>
<dbReference type="Proteomes" id="UP001594351">
    <property type="component" value="Unassembled WGS sequence"/>
</dbReference>
<proteinExistence type="inferred from homology"/>
<comment type="catalytic activity">
    <reaction evidence="14">
        <text>pyruvate + ATP + H2O = phosphoenolpyruvate + AMP + phosphate + 2 H(+)</text>
        <dbReference type="Rhea" id="RHEA:11364"/>
        <dbReference type="ChEBI" id="CHEBI:15361"/>
        <dbReference type="ChEBI" id="CHEBI:15377"/>
        <dbReference type="ChEBI" id="CHEBI:15378"/>
        <dbReference type="ChEBI" id="CHEBI:30616"/>
        <dbReference type="ChEBI" id="CHEBI:43474"/>
        <dbReference type="ChEBI" id="CHEBI:58702"/>
        <dbReference type="ChEBI" id="CHEBI:456215"/>
        <dbReference type="EC" id="2.7.9.2"/>
    </reaction>
</comment>
<evidence type="ECO:0000256" key="3">
    <source>
        <dbReference type="ARBA" id="ARBA00004742"/>
    </source>
</evidence>
<reference evidence="17 18" key="1">
    <citation type="submission" date="2024-09" db="EMBL/GenBank/DDBJ databases">
        <title>Laminarin stimulates single cell rates of sulfate reduction while oxygen inhibits transcriptomic activity in coastal marine sediment.</title>
        <authorList>
            <person name="Lindsay M."/>
            <person name="Orcutt B."/>
            <person name="Emerson D."/>
            <person name="Stepanauskas R."/>
            <person name="D'Angelo T."/>
        </authorList>
    </citation>
    <scope>NUCLEOTIDE SEQUENCE [LARGE SCALE GENOMIC DNA]</scope>
    <source>
        <strain evidence="17">SAG AM-311-K15</strain>
    </source>
</reference>
<dbReference type="InterPro" id="IPR002192">
    <property type="entry name" value="PPDK_AMP/ATP-bd"/>
</dbReference>
<evidence type="ECO:0000256" key="12">
    <source>
        <dbReference type="ARBA" id="ARBA00022842"/>
    </source>
</evidence>
<comment type="cofactor">
    <cofactor evidence="1">
        <name>Mg(2+)</name>
        <dbReference type="ChEBI" id="CHEBI:18420"/>
    </cofactor>
</comment>
<dbReference type="Pfam" id="PF01326">
    <property type="entry name" value="PPDK_N"/>
    <property type="match status" value="1"/>
</dbReference>
<dbReference type="Gene3D" id="3.30.470.20">
    <property type="entry name" value="ATP-grasp fold, B domain"/>
    <property type="match status" value="1"/>
</dbReference>
<evidence type="ECO:0000256" key="13">
    <source>
        <dbReference type="ARBA" id="ARBA00033470"/>
    </source>
</evidence>
<evidence type="ECO:0000256" key="5">
    <source>
        <dbReference type="ARBA" id="ARBA00011996"/>
    </source>
</evidence>
<sequence length="846" mass="94636">MPLFSSKSDQSPKKNIDDIFADVTYRIIREKFTHFQTLLEYNNQVLKTIADLEEKSQGEYLFDLNYIRSHFETLCDGVSNIVGRMIALGGDQYSGLKERYQAIERSIEQALTGRFIIEKDAFTIFFERIDQKKAHSVGSKNAQLGEMRTKLDLPVPEGFAISAWAYKHFVDQNNLQSRINQYIHAIDIKDCADLIQVSQEIQNLITSCAIPDDLAETIRRSYDELKKRSTATGFALRSSALGEDTQFSFAGQYATFLNIKDGQLLDRYREILASKFTPKAIYYFLSHSLSESDLAMSVSCLAMVDAHISGVIYTRDPVHPENDCVLVHSIYGLGRYLVDGILTPDVFWISRTQGQVVKQELACKPIKLVVDEQGGTREEPVQESAQTAPSLNNEQLALLSEIALKIEHHYGCPQDIEWAIDETGQLFLLQTRPLRIIEPETTAEEMDLSNLKVLFSGGTTICPGAGGGKVFPATSTQDLVNITKDNVLIAAQPFPGLITVMEQVKALVTEVGSTASHMATLAREYGVPTIVGLKNVRLLAEGTTVTVDATKGTIYEGLHPELIAARQVKSDLLEDEAIFTILKRVLSHISPLNILTPEDFSPPNCMTFHDITRFCHQKAMEEMFSTVTSMEHKERYSFSLTTSIPVPVEVIYLDRDISTSNKTEVISEENVTSLPLKAFWKGITQEGWPAPPPVAAKGFMSAITTHLITSKRSKVKENIFAIIGQEYMVINIRMGYHFTTVEAMCTADENKNYIRMLYKGGGAAITHRNRRINLIMEVLSPLGFEHSSTGDFLDTLLSYDSQEVIAEKLHLLGRLTMLTKQLDMALSSDSITHSFVQDFRKKLGLV</sequence>
<evidence type="ECO:0000256" key="4">
    <source>
        <dbReference type="ARBA" id="ARBA00007837"/>
    </source>
</evidence>
<keyword evidence="12" id="KW-0460">Magnesium</keyword>
<dbReference type="Gene3D" id="3.30.1490.20">
    <property type="entry name" value="ATP-grasp fold, A domain"/>
    <property type="match status" value="1"/>
</dbReference>
<evidence type="ECO:0000256" key="6">
    <source>
        <dbReference type="ARBA" id="ARBA00021623"/>
    </source>
</evidence>
<comment type="similarity">
    <text evidence="4">Belongs to the PEP-utilizing enzyme family.</text>
</comment>
<evidence type="ECO:0000256" key="7">
    <source>
        <dbReference type="ARBA" id="ARBA00022679"/>
    </source>
</evidence>
<evidence type="ECO:0000259" key="16">
    <source>
        <dbReference type="Pfam" id="PF01326"/>
    </source>
</evidence>
<evidence type="ECO:0000256" key="1">
    <source>
        <dbReference type="ARBA" id="ARBA00001946"/>
    </source>
</evidence>
<comment type="function">
    <text evidence="2">Catalyzes the phosphorylation of pyruvate to phosphoenolpyruvate.</text>
</comment>
<dbReference type="InterPro" id="IPR008279">
    <property type="entry name" value="PEP-util_enz_mobile_dom"/>
</dbReference>
<dbReference type="PANTHER" id="PTHR43030">
    <property type="entry name" value="PHOSPHOENOLPYRUVATE SYNTHASE"/>
    <property type="match status" value="1"/>
</dbReference>
<keyword evidence="11" id="KW-0067">ATP-binding</keyword>
<evidence type="ECO:0000259" key="15">
    <source>
        <dbReference type="Pfam" id="PF00391"/>
    </source>
</evidence>
<keyword evidence="7" id="KW-0808">Transferase</keyword>
<dbReference type="InterPro" id="IPR013815">
    <property type="entry name" value="ATP_grasp_subdomain_1"/>
</dbReference>
<evidence type="ECO:0000313" key="18">
    <source>
        <dbReference type="Proteomes" id="UP001594351"/>
    </source>
</evidence>
<protein>
    <recommendedName>
        <fullName evidence="6">Phosphoenolpyruvate synthase</fullName>
        <ecNumber evidence="5">2.7.9.2</ecNumber>
    </recommendedName>
    <alternativeName>
        <fullName evidence="13">Pyruvate, water dikinase</fullName>
    </alternativeName>
</protein>
<dbReference type="InterPro" id="IPR036637">
    <property type="entry name" value="Phosphohistidine_dom_sf"/>
</dbReference>
<evidence type="ECO:0000256" key="9">
    <source>
        <dbReference type="ARBA" id="ARBA00022741"/>
    </source>
</evidence>
<comment type="caution">
    <text evidence="17">The sequence shown here is derived from an EMBL/GenBank/DDBJ whole genome shotgun (WGS) entry which is preliminary data.</text>
</comment>
<dbReference type="EC" id="2.7.9.2" evidence="5"/>
<evidence type="ECO:0000256" key="2">
    <source>
        <dbReference type="ARBA" id="ARBA00002988"/>
    </source>
</evidence>
<dbReference type="PANTHER" id="PTHR43030:SF1">
    <property type="entry name" value="PHOSPHOENOLPYRUVATE SYNTHASE"/>
    <property type="match status" value="1"/>
</dbReference>
<accession>A0ABV6YS06</accession>
<feature type="domain" description="PEP-utilising enzyme mobile" evidence="15">
    <location>
        <begin position="483"/>
        <end position="552"/>
    </location>
</feature>
<keyword evidence="9" id="KW-0547">Nucleotide-binding</keyword>
<keyword evidence="18" id="KW-1185">Reference proteome</keyword>
<evidence type="ECO:0000256" key="10">
    <source>
        <dbReference type="ARBA" id="ARBA00022777"/>
    </source>
</evidence>
<evidence type="ECO:0000256" key="8">
    <source>
        <dbReference type="ARBA" id="ARBA00022723"/>
    </source>
</evidence>
<dbReference type="Pfam" id="PF00391">
    <property type="entry name" value="PEP-utilizers"/>
    <property type="match status" value="1"/>
</dbReference>
<evidence type="ECO:0000256" key="14">
    <source>
        <dbReference type="ARBA" id="ARBA00047700"/>
    </source>
</evidence>
<name>A0ABV6YS06_UNCC1</name>
<gene>
    <name evidence="17" type="ORF">ACFL27_02120</name>
</gene>
<dbReference type="InterPro" id="IPR006319">
    <property type="entry name" value="PEP_synth"/>
</dbReference>
<dbReference type="SUPFAM" id="SSF56059">
    <property type="entry name" value="Glutathione synthetase ATP-binding domain-like"/>
    <property type="match status" value="1"/>
</dbReference>
<organism evidence="17 18">
    <name type="scientific">candidate division CSSED10-310 bacterium</name>
    <dbReference type="NCBI Taxonomy" id="2855610"/>
    <lineage>
        <taxon>Bacteria</taxon>
        <taxon>Bacteria division CSSED10-310</taxon>
    </lineage>
</organism>
<feature type="domain" description="Pyruvate phosphate dikinase AMP/ATP-binding" evidence="16">
    <location>
        <begin position="136"/>
        <end position="447"/>
    </location>
</feature>
<evidence type="ECO:0000256" key="11">
    <source>
        <dbReference type="ARBA" id="ARBA00022840"/>
    </source>
</evidence>
<dbReference type="Gene3D" id="3.50.30.10">
    <property type="entry name" value="Phosphohistidine domain"/>
    <property type="match status" value="1"/>
</dbReference>
<evidence type="ECO:0000313" key="17">
    <source>
        <dbReference type="EMBL" id="MFC1848981.1"/>
    </source>
</evidence>
<dbReference type="SUPFAM" id="SSF52009">
    <property type="entry name" value="Phosphohistidine domain"/>
    <property type="match status" value="1"/>
</dbReference>